<dbReference type="InterPro" id="IPR023827">
    <property type="entry name" value="Peptidase_S8_Asp-AS"/>
</dbReference>
<evidence type="ECO:0000259" key="6">
    <source>
        <dbReference type="Pfam" id="PF00082"/>
    </source>
</evidence>
<dbReference type="PROSITE" id="PS00137">
    <property type="entry name" value="SUBTILASE_HIS"/>
    <property type="match status" value="1"/>
</dbReference>
<dbReference type="PROSITE" id="PS51892">
    <property type="entry name" value="SUBTILASE"/>
    <property type="match status" value="1"/>
</dbReference>
<dbReference type="Gene3D" id="3.40.50.200">
    <property type="entry name" value="Peptidase S8/S53 domain"/>
    <property type="match status" value="1"/>
</dbReference>
<evidence type="ECO:0000256" key="4">
    <source>
        <dbReference type="ARBA" id="ARBA00022825"/>
    </source>
</evidence>
<dbReference type="InterPro" id="IPR051048">
    <property type="entry name" value="Peptidase_S8/S53_subtilisin"/>
</dbReference>
<dbReference type="PROSITE" id="PS00136">
    <property type="entry name" value="SUBTILASE_ASP"/>
    <property type="match status" value="1"/>
</dbReference>
<dbReference type="EMBL" id="DQVW01000043">
    <property type="protein sequence ID" value="HIQ32335.1"/>
    <property type="molecule type" value="Genomic_DNA"/>
</dbReference>
<reference evidence="7" key="1">
    <citation type="journal article" date="2020" name="ISME J.">
        <title>Gammaproteobacteria mediating utilization of methyl-, sulfur- and petroleum organic compounds in deep ocean hydrothermal plumes.</title>
        <authorList>
            <person name="Zhou Z."/>
            <person name="Liu Y."/>
            <person name="Pan J."/>
            <person name="Cron B.R."/>
            <person name="Toner B.M."/>
            <person name="Anantharaman K."/>
            <person name="Breier J.A."/>
            <person name="Dick G.J."/>
            <person name="Li M."/>
        </authorList>
    </citation>
    <scope>NUCLEOTIDE SEQUENCE</scope>
    <source>
        <strain evidence="7">SZUA-1534</strain>
    </source>
</reference>
<gene>
    <name evidence="7" type="ORF">EYH55_02515</name>
</gene>
<evidence type="ECO:0000313" key="7">
    <source>
        <dbReference type="EMBL" id="HIQ32335.1"/>
    </source>
</evidence>
<dbReference type="GO" id="GO:0006508">
    <property type="term" value="P:proteolysis"/>
    <property type="evidence" value="ECO:0007669"/>
    <property type="project" value="UniProtKB-KW"/>
</dbReference>
<evidence type="ECO:0000256" key="3">
    <source>
        <dbReference type="ARBA" id="ARBA00022801"/>
    </source>
</evidence>
<evidence type="ECO:0000256" key="5">
    <source>
        <dbReference type="PROSITE-ProRule" id="PRU01240"/>
    </source>
</evidence>
<comment type="caution">
    <text evidence="5">Lacks conserved residue(s) required for the propagation of feature annotation.</text>
</comment>
<feature type="domain" description="Peptidase S8/S53" evidence="6">
    <location>
        <begin position="149"/>
        <end position="254"/>
    </location>
</feature>
<keyword evidence="2" id="KW-0645">Protease</keyword>
<name>A0A832ZZ04_9EURY</name>
<comment type="similarity">
    <text evidence="1 5">Belongs to the peptidase S8 family.</text>
</comment>
<dbReference type="InterPro" id="IPR036852">
    <property type="entry name" value="Peptidase_S8/S53_dom_sf"/>
</dbReference>
<dbReference type="GO" id="GO:0004252">
    <property type="term" value="F:serine-type endopeptidase activity"/>
    <property type="evidence" value="ECO:0007669"/>
    <property type="project" value="InterPro"/>
</dbReference>
<dbReference type="SUPFAM" id="SSF52743">
    <property type="entry name" value="Subtilisin-like"/>
    <property type="match status" value="1"/>
</dbReference>
<keyword evidence="4" id="KW-0720">Serine protease</keyword>
<dbReference type="InterPro" id="IPR022398">
    <property type="entry name" value="Peptidase_S8_His-AS"/>
</dbReference>
<feature type="non-terminal residue" evidence="7">
    <location>
        <position position="357"/>
    </location>
</feature>
<sequence>MNNKILLVLLLSIFILLPVVSAERIIVVLEDTDQIKKAEDLQTFKTAVLEYQEDILATIKNFEKEGKVRNVEQLWIINAIAMDADPEVIEELKKIKVVKKIVRDYPIELFSDTESYTPSKVDIKSGTPQIVWSVKWIEADKVWQWGINGSGVKVAVVDSGIAPHPDLEGKIIAWKDFVNNISQPYDDNGHGTHVAGTIAGTGKLDYKTGVAPGADLIGVKVFNESGRTDFYILLKGFQWAAENDADIISFSGGALPASGIEDTDYIPPYSTKEYLIEVYSSVFEEAYKPAFILVYVNSSDLKYLNISLIAPNGSVVHGDRMDNLIGNPEIEWCYKYMEKDKPLQSGDWTLKIQSTSG</sequence>
<evidence type="ECO:0000313" key="8">
    <source>
        <dbReference type="Proteomes" id="UP000623215"/>
    </source>
</evidence>
<dbReference type="Pfam" id="PF00082">
    <property type="entry name" value="Peptidase_S8"/>
    <property type="match status" value="1"/>
</dbReference>
<organism evidence="7 8">
    <name type="scientific">Methanothermococcus okinawensis</name>
    <dbReference type="NCBI Taxonomy" id="155863"/>
    <lineage>
        <taxon>Archaea</taxon>
        <taxon>Methanobacteriati</taxon>
        <taxon>Methanobacteriota</taxon>
        <taxon>Methanomada group</taxon>
        <taxon>Methanococci</taxon>
        <taxon>Methanococcales</taxon>
        <taxon>Methanococcaceae</taxon>
        <taxon>Methanothermococcus</taxon>
    </lineage>
</organism>
<dbReference type="InterPro" id="IPR000209">
    <property type="entry name" value="Peptidase_S8/S53_dom"/>
</dbReference>
<evidence type="ECO:0000256" key="2">
    <source>
        <dbReference type="ARBA" id="ARBA00022670"/>
    </source>
</evidence>
<dbReference type="AlphaFoldDB" id="A0A832ZZ04"/>
<dbReference type="InterPro" id="IPR015500">
    <property type="entry name" value="Peptidase_S8_subtilisin-rel"/>
</dbReference>
<dbReference type="PRINTS" id="PR00723">
    <property type="entry name" value="SUBTILISIN"/>
</dbReference>
<keyword evidence="3" id="KW-0378">Hydrolase</keyword>
<evidence type="ECO:0000256" key="1">
    <source>
        <dbReference type="ARBA" id="ARBA00011073"/>
    </source>
</evidence>
<dbReference type="Proteomes" id="UP000623215">
    <property type="component" value="Unassembled WGS sequence"/>
</dbReference>
<dbReference type="PANTHER" id="PTHR43399:SF4">
    <property type="entry name" value="CELL WALL-ASSOCIATED PROTEASE"/>
    <property type="match status" value="1"/>
</dbReference>
<accession>A0A832ZZ04</accession>
<dbReference type="PANTHER" id="PTHR43399">
    <property type="entry name" value="SUBTILISIN-RELATED"/>
    <property type="match status" value="1"/>
</dbReference>
<comment type="caution">
    <text evidence="7">The sequence shown here is derived from an EMBL/GenBank/DDBJ whole genome shotgun (WGS) entry which is preliminary data.</text>
</comment>
<proteinExistence type="inferred from homology"/>
<protein>
    <recommendedName>
        <fullName evidence="6">Peptidase S8/S53 domain-containing protein</fullName>
    </recommendedName>
</protein>